<comment type="caution">
    <text evidence="5">The sequence shown here is derived from an EMBL/GenBank/DDBJ whole genome shotgun (WGS) entry which is preliminary data.</text>
</comment>
<sequence>MPSFLSLVSFCVLAGGAFAQAPVVQLGGTAVTGVYDSCQNTPSSSCLEYFAGLPYAEPPTGNRRLRPPVLKTALSGPTFDATTERPACLQPGLPTSSEDCLTLNIRRPYGVDPSKRLPVVVWFHGGGFRLGRIDLYNGSAIVHQSVQRTMPAIYINFNYRLGPLGFPQGKEADAKGALNLGLKDQLAVLQWIQANIAAFGGDKNKVTVAGQSAGAISIGVHFLRPSFSQLARGAIFHSGSANSHFIRDGSFRQNDWENYVKAVPACQSLASSMSTFDCLRTQDSATLLTAAMAADGQSIEQYPWSPALDGIFGVFPALPSEIFKLGLFARMPFISGTVLDDGTIFSRDVDGAQTIRNNLIVNHTVTNNPVVKTRLERAVDRLMELYPDDPAVGSPYGQTTPLPRHYKRLSSIYTGLLWLAPRRLWSRAATKWGVNVFGYHFTDLYPNRLPHLGVQHGLELIYLFPGHIGLWDADAVLSRRMRDYWISFVSTSNPNNVQGPDAPPAWNKYTLNNPTVMNLNTVGFGNVPDTFNKTQTDFINSRSNIFRR</sequence>
<organism evidence="5 6">
    <name type="scientific">Hohenbuehelia grisea</name>
    <dbReference type="NCBI Taxonomy" id="104357"/>
    <lineage>
        <taxon>Eukaryota</taxon>
        <taxon>Fungi</taxon>
        <taxon>Dikarya</taxon>
        <taxon>Basidiomycota</taxon>
        <taxon>Agaricomycotina</taxon>
        <taxon>Agaricomycetes</taxon>
        <taxon>Agaricomycetidae</taxon>
        <taxon>Agaricales</taxon>
        <taxon>Pleurotineae</taxon>
        <taxon>Pleurotaceae</taxon>
        <taxon>Hohenbuehelia</taxon>
    </lineage>
</organism>
<dbReference type="Pfam" id="PF00135">
    <property type="entry name" value="COesterase"/>
    <property type="match status" value="1"/>
</dbReference>
<dbReference type="InterPro" id="IPR002018">
    <property type="entry name" value="CarbesteraseB"/>
</dbReference>
<dbReference type="InterPro" id="IPR019826">
    <property type="entry name" value="Carboxylesterase_B_AS"/>
</dbReference>
<dbReference type="SUPFAM" id="SSF53474">
    <property type="entry name" value="alpha/beta-Hydrolases"/>
    <property type="match status" value="1"/>
</dbReference>
<evidence type="ECO:0000259" key="4">
    <source>
        <dbReference type="Pfam" id="PF00135"/>
    </source>
</evidence>
<name>A0ABR3IRD0_9AGAR</name>
<feature type="chain" id="PRO_5044999249" description="Carboxylic ester hydrolase" evidence="3">
    <location>
        <begin position="20"/>
        <end position="548"/>
    </location>
</feature>
<dbReference type="Proteomes" id="UP001556367">
    <property type="component" value="Unassembled WGS sequence"/>
</dbReference>
<dbReference type="PANTHER" id="PTHR11559">
    <property type="entry name" value="CARBOXYLESTERASE"/>
    <property type="match status" value="1"/>
</dbReference>
<gene>
    <name evidence="5" type="ORF">HGRIS_012121</name>
</gene>
<evidence type="ECO:0000313" key="6">
    <source>
        <dbReference type="Proteomes" id="UP001556367"/>
    </source>
</evidence>
<evidence type="ECO:0000256" key="2">
    <source>
        <dbReference type="ARBA" id="ARBA00022801"/>
    </source>
</evidence>
<keyword evidence="6" id="KW-1185">Reference proteome</keyword>
<protein>
    <recommendedName>
        <fullName evidence="3">Carboxylic ester hydrolase</fullName>
        <ecNumber evidence="3">3.1.1.-</ecNumber>
    </recommendedName>
</protein>
<evidence type="ECO:0000256" key="3">
    <source>
        <dbReference type="RuleBase" id="RU361235"/>
    </source>
</evidence>
<feature type="signal peptide" evidence="3">
    <location>
        <begin position="1"/>
        <end position="19"/>
    </location>
</feature>
<dbReference type="Gene3D" id="3.40.50.1820">
    <property type="entry name" value="alpha/beta hydrolase"/>
    <property type="match status" value="1"/>
</dbReference>
<reference evidence="6" key="1">
    <citation type="submission" date="2024-06" db="EMBL/GenBank/DDBJ databases">
        <title>Multi-omics analyses provide insights into the biosynthesis of the anticancer antibiotic pleurotin in Hohenbuehelia grisea.</title>
        <authorList>
            <person name="Weaver J.A."/>
            <person name="Alberti F."/>
        </authorList>
    </citation>
    <scope>NUCLEOTIDE SEQUENCE [LARGE SCALE GENOMIC DNA]</scope>
    <source>
        <strain evidence="6">T-177</strain>
    </source>
</reference>
<dbReference type="EMBL" id="JASNQZ010000015">
    <property type="protein sequence ID" value="KAL0945838.1"/>
    <property type="molecule type" value="Genomic_DNA"/>
</dbReference>
<proteinExistence type="inferred from homology"/>
<evidence type="ECO:0000256" key="1">
    <source>
        <dbReference type="ARBA" id="ARBA00005964"/>
    </source>
</evidence>
<evidence type="ECO:0000313" key="5">
    <source>
        <dbReference type="EMBL" id="KAL0945838.1"/>
    </source>
</evidence>
<dbReference type="EC" id="3.1.1.-" evidence="3"/>
<keyword evidence="3" id="KW-0732">Signal</keyword>
<dbReference type="PROSITE" id="PS00122">
    <property type="entry name" value="CARBOXYLESTERASE_B_1"/>
    <property type="match status" value="1"/>
</dbReference>
<accession>A0ABR3IRD0</accession>
<keyword evidence="2 3" id="KW-0378">Hydrolase</keyword>
<feature type="domain" description="Carboxylesterase type B" evidence="4">
    <location>
        <begin position="21"/>
        <end position="537"/>
    </location>
</feature>
<comment type="similarity">
    <text evidence="1 3">Belongs to the type-B carboxylesterase/lipase family.</text>
</comment>
<dbReference type="InterPro" id="IPR050309">
    <property type="entry name" value="Type-B_Carboxylest/Lipase"/>
</dbReference>
<dbReference type="InterPro" id="IPR029058">
    <property type="entry name" value="AB_hydrolase_fold"/>
</dbReference>